<dbReference type="AlphaFoldDB" id="K3WQJ6"/>
<dbReference type="GO" id="GO:0005667">
    <property type="term" value="C:transcription regulator complex"/>
    <property type="evidence" value="ECO:0007669"/>
    <property type="project" value="TreeGrafter"/>
</dbReference>
<dbReference type="GO" id="GO:0000978">
    <property type="term" value="F:RNA polymerase II cis-regulatory region sequence-specific DNA binding"/>
    <property type="evidence" value="ECO:0007669"/>
    <property type="project" value="TreeGrafter"/>
</dbReference>
<keyword evidence="1" id="KW-0479">Metal-binding</keyword>
<dbReference type="InterPro" id="IPR036236">
    <property type="entry name" value="Znf_C2H2_sf"/>
</dbReference>
<dbReference type="HOGENOM" id="CLU_057431_1_2_1"/>
<dbReference type="InterPro" id="IPR013087">
    <property type="entry name" value="Znf_C2H2_type"/>
</dbReference>
<dbReference type="SUPFAM" id="SSF57667">
    <property type="entry name" value="beta-beta-alpha zinc fingers"/>
    <property type="match status" value="2"/>
</dbReference>
<evidence type="ECO:0000256" key="5">
    <source>
        <dbReference type="PROSITE-ProRule" id="PRU00042"/>
    </source>
</evidence>
<evidence type="ECO:0000256" key="2">
    <source>
        <dbReference type="ARBA" id="ARBA00022737"/>
    </source>
</evidence>
<evidence type="ECO:0000259" key="6">
    <source>
        <dbReference type="PROSITE" id="PS50157"/>
    </source>
</evidence>
<dbReference type="VEuPathDB" id="FungiDB:PYU1_G007223"/>
<feature type="domain" description="C2H2-type" evidence="6">
    <location>
        <begin position="92"/>
        <end position="121"/>
    </location>
</feature>
<dbReference type="SMART" id="SM00355">
    <property type="entry name" value="ZnF_C2H2"/>
    <property type="match status" value="4"/>
</dbReference>
<dbReference type="PROSITE" id="PS50157">
    <property type="entry name" value="ZINC_FINGER_C2H2_2"/>
    <property type="match status" value="4"/>
</dbReference>
<keyword evidence="8" id="KW-1185">Reference proteome</keyword>
<feature type="domain" description="C2H2-type" evidence="6">
    <location>
        <begin position="33"/>
        <end position="62"/>
    </location>
</feature>
<keyword evidence="3 5" id="KW-0863">Zinc-finger</keyword>
<name>K3WQJ6_GLOUD</name>
<dbReference type="GO" id="GO:0000785">
    <property type="term" value="C:chromatin"/>
    <property type="evidence" value="ECO:0007669"/>
    <property type="project" value="TreeGrafter"/>
</dbReference>
<dbReference type="FunFam" id="3.30.160.60:FF:000072">
    <property type="entry name" value="zinc finger protein 143 isoform X1"/>
    <property type="match status" value="1"/>
</dbReference>
<reference evidence="8" key="2">
    <citation type="submission" date="2010-04" db="EMBL/GenBank/DDBJ databases">
        <authorList>
            <person name="Buell R."/>
            <person name="Hamilton J."/>
            <person name="Hostetler J."/>
        </authorList>
    </citation>
    <scope>NUCLEOTIDE SEQUENCE [LARGE SCALE GENOMIC DNA]</scope>
    <source>
        <strain evidence="8">DAOM:BR144</strain>
    </source>
</reference>
<organism evidence="7 8">
    <name type="scientific">Globisporangium ultimum (strain ATCC 200006 / CBS 805.95 / DAOM BR144)</name>
    <name type="common">Pythium ultimum</name>
    <dbReference type="NCBI Taxonomy" id="431595"/>
    <lineage>
        <taxon>Eukaryota</taxon>
        <taxon>Sar</taxon>
        <taxon>Stramenopiles</taxon>
        <taxon>Oomycota</taxon>
        <taxon>Peronosporomycetes</taxon>
        <taxon>Pythiales</taxon>
        <taxon>Pythiaceae</taxon>
        <taxon>Globisporangium</taxon>
    </lineage>
</organism>
<feature type="domain" description="C2H2-type" evidence="6">
    <location>
        <begin position="63"/>
        <end position="92"/>
    </location>
</feature>
<evidence type="ECO:0000256" key="4">
    <source>
        <dbReference type="ARBA" id="ARBA00022833"/>
    </source>
</evidence>
<dbReference type="PANTHER" id="PTHR14003:SF19">
    <property type="entry name" value="YY2 TRANSCRIPTION FACTOR"/>
    <property type="match status" value="1"/>
</dbReference>
<evidence type="ECO:0000313" key="8">
    <source>
        <dbReference type="Proteomes" id="UP000019132"/>
    </source>
</evidence>
<dbReference type="Proteomes" id="UP000019132">
    <property type="component" value="Unassembled WGS sequence"/>
</dbReference>
<evidence type="ECO:0000256" key="1">
    <source>
        <dbReference type="ARBA" id="ARBA00022723"/>
    </source>
</evidence>
<dbReference type="FunFam" id="3.30.160.60:FF:002343">
    <property type="entry name" value="Zinc finger protein 33A"/>
    <property type="match status" value="1"/>
</dbReference>
<reference evidence="8" key="1">
    <citation type="journal article" date="2010" name="Genome Biol.">
        <title>Genome sequence of the necrotrophic plant pathogen Pythium ultimum reveals original pathogenicity mechanisms and effector repertoire.</title>
        <authorList>
            <person name="Levesque C.A."/>
            <person name="Brouwer H."/>
            <person name="Cano L."/>
            <person name="Hamilton J.P."/>
            <person name="Holt C."/>
            <person name="Huitema E."/>
            <person name="Raffaele S."/>
            <person name="Robideau G.P."/>
            <person name="Thines M."/>
            <person name="Win J."/>
            <person name="Zerillo M.M."/>
            <person name="Beakes G.W."/>
            <person name="Boore J.L."/>
            <person name="Busam D."/>
            <person name="Dumas B."/>
            <person name="Ferriera S."/>
            <person name="Fuerstenberg S.I."/>
            <person name="Gachon C.M."/>
            <person name="Gaulin E."/>
            <person name="Govers F."/>
            <person name="Grenville-Briggs L."/>
            <person name="Horner N."/>
            <person name="Hostetler J."/>
            <person name="Jiang R.H."/>
            <person name="Johnson J."/>
            <person name="Krajaejun T."/>
            <person name="Lin H."/>
            <person name="Meijer H.J."/>
            <person name="Moore B."/>
            <person name="Morris P."/>
            <person name="Phuntmart V."/>
            <person name="Puiu D."/>
            <person name="Shetty J."/>
            <person name="Stajich J.E."/>
            <person name="Tripathy S."/>
            <person name="Wawra S."/>
            <person name="van West P."/>
            <person name="Whitty B.R."/>
            <person name="Coutinho P.M."/>
            <person name="Henrissat B."/>
            <person name="Martin F."/>
            <person name="Thomas P.D."/>
            <person name="Tyler B.M."/>
            <person name="De Vries R.P."/>
            <person name="Kamoun S."/>
            <person name="Yandell M."/>
            <person name="Tisserat N."/>
            <person name="Buell C.R."/>
        </authorList>
    </citation>
    <scope>NUCLEOTIDE SEQUENCE</scope>
    <source>
        <strain evidence="8">DAOM:BR144</strain>
    </source>
</reference>
<dbReference type="Pfam" id="PF00096">
    <property type="entry name" value="zf-C2H2"/>
    <property type="match status" value="4"/>
</dbReference>
<dbReference type="GO" id="GO:0008270">
    <property type="term" value="F:zinc ion binding"/>
    <property type="evidence" value="ECO:0007669"/>
    <property type="project" value="UniProtKB-KW"/>
</dbReference>
<dbReference type="InParanoid" id="K3WQJ6"/>
<evidence type="ECO:0000313" key="7">
    <source>
        <dbReference type="EnsemblProtists" id="PYU1_T007238"/>
    </source>
</evidence>
<dbReference type="Gene3D" id="3.30.160.60">
    <property type="entry name" value="Classic Zinc Finger"/>
    <property type="match status" value="4"/>
</dbReference>
<proteinExistence type="predicted"/>
<dbReference type="STRING" id="431595.K3WQJ6"/>
<keyword evidence="2" id="KW-0677">Repeat</keyword>
<dbReference type="GO" id="GO:0000981">
    <property type="term" value="F:DNA-binding transcription factor activity, RNA polymerase II-specific"/>
    <property type="evidence" value="ECO:0007669"/>
    <property type="project" value="TreeGrafter"/>
</dbReference>
<sequence>MYQFKVAMPESPVQVEHHAIPYESDEQTRERTFECPEEDCGRRFHRKFTLREHLKTHTGEKPYQCAIPTCGKRFSTSGNLARHRRLHTLKKLECPIPTCTRIFTKQEKLTRHLKVHMGSAAYACPLEVCAKTFSTSGNLSRHMRTQHRVERKEFRSNAMAQAEKKSVYHAASSPVEVHEHQHFHAGYPGANMWIPGSTFTASASDRVIDHDMMDVLHCLFPEDEPYATGFVDALEHAPYNHHMPYNAAPFAPSHFAPQMPFEEPFVVMHF</sequence>
<dbReference type="GO" id="GO:0031519">
    <property type="term" value="C:PcG protein complex"/>
    <property type="evidence" value="ECO:0007669"/>
    <property type="project" value="TreeGrafter"/>
</dbReference>
<protein>
    <recommendedName>
        <fullName evidence="6">C2H2-type domain-containing protein</fullName>
    </recommendedName>
</protein>
<dbReference type="EnsemblProtists" id="PYU1_T007238">
    <property type="protein sequence ID" value="PYU1_T007238"/>
    <property type="gene ID" value="PYU1_G007223"/>
</dbReference>
<evidence type="ECO:0000256" key="3">
    <source>
        <dbReference type="ARBA" id="ARBA00022771"/>
    </source>
</evidence>
<dbReference type="PROSITE" id="PS00028">
    <property type="entry name" value="ZINC_FINGER_C2H2_1"/>
    <property type="match status" value="4"/>
</dbReference>
<dbReference type="EMBL" id="GL376629">
    <property type="status" value="NOT_ANNOTATED_CDS"/>
    <property type="molecule type" value="Genomic_DNA"/>
</dbReference>
<dbReference type="eggNOG" id="KOG1721">
    <property type="taxonomic scope" value="Eukaryota"/>
</dbReference>
<accession>K3WQJ6</accession>
<dbReference type="PANTHER" id="PTHR14003">
    <property type="entry name" value="TRANSCRIPTIONAL REPRESSOR PROTEIN YY"/>
    <property type="match status" value="1"/>
</dbReference>
<reference evidence="7" key="3">
    <citation type="submission" date="2015-02" db="UniProtKB">
        <authorList>
            <consortium name="EnsemblProtists"/>
        </authorList>
    </citation>
    <scope>IDENTIFICATION</scope>
    <source>
        <strain evidence="7">DAOM BR144</strain>
    </source>
</reference>
<keyword evidence="4" id="KW-0862">Zinc</keyword>
<feature type="domain" description="C2H2-type" evidence="6">
    <location>
        <begin position="122"/>
        <end position="152"/>
    </location>
</feature>